<dbReference type="PROSITE" id="PS50089">
    <property type="entry name" value="ZF_RING_2"/>
    <property type="match status" value="1"/>
</dbReference>
<keyword evidence="1" id="KW-0479">Metal-binding</keyword>
<reference evidence="6" key="3">
    <citation type="submission" date="2016-03" db="UniProtKB">
        <authorList>
            <consortium name="EnsemblProtists"/>
        </authorList>
    </citation>
    <scope>IDENTIFICATION</scope>
</reference>
<evidence type="ECO:0000313" key="6">
    <source>
        <dbReference type="EnsemblProtists" id="EKX49310"/>
    </source>
</evidence>
<reference evidence="5 7" key="1">
    <citation type="journal article" date="2012" name="Nature">
        <title>Algal genomes reveal evolutionary mosaicism and the fate of nucleomorphs.</title>
        <authorList>
            <consortium name="DOE Joint Genome Institute"/>
            <person name="Curtis B.A."/>
            <person name="Tanifuji G."/>
            <person name="Burki F."/>
            <person name="Gruber A."/>
            <person name="Irimia M."/>
            <person name="Maruyama S."/>
            <person name="Arias M.C."/>
            <person name="Ball S.G."/>
            <person name="Gile G.H."/>
            <person name="Hirakawa Y."/>
            <person name="Hopkins J.F."/>
            <person name="Kuo A."/>
            <person name="Rensing S.A."/>
            <person name="Schmutz J."/>
            <person name="Symeonidi A."/>
            <person name="Elias M."/>
            <person name="Eveleigh R.J."/>
            <person name="Herman E.K."/>
            <person name="Klute M.J."/>
            <person name="Nakayama T."/>
            <person name="Obornik M."/>
            <person name="Reyes-Prieto A."/>
            <person name="Armbrust E.V."/>
            <person name="Aves S.J."/>
            <person name="Beiko R.G."/>
            <person name="Coutinho P."/>
            <person name="Dacks J.B."/>
            <person name="Durnford D.G."/>
            <person name="Fast N.M."/>
            <person name="Green B.R."/>
            <person name="Grisdale C.J."/>
            <person name="Hempel F."/>
            <person name="Henrissat B."/>
            <person name="Hoppner M.P."/>
            <person name="Ishida K."/>
            <person name="Kim E."/>
            <person name="Koreny L."/>
            <person name="Kroth P.G."/>
            <person name="Liu Y."/>
            <person name="Malik S.B."/>
            <person name="Maier U.G."/>
            <person name="McRose D."/>
            <person name="Mock T."/>
            <person name="Neilson J.A."/>
            <person name="Onodera N.T."/>
            <person name="Poole A.M."/>
            <person name="Pritham E.J."/>
            <person name="Richards T.A."/>
            <person name="Rocap G."/>
            <person name="Roy S.W."/>
            <person name="Sarai C."/>
            <person name="Schaack S."/>
            <person name="Shirato S."/>
            <person name="Slamovits C.H."/>
            <person name="Spencer D.F."/>
            <person name="Suzuki S."/>
            <person name="Worden A.Z."/>
            <person name="Zauner S."/>
            <person name="Barry K."/>
            <person name="Bell C."/>
            <person name="Bharti A.K."/>
            <person name="Crow J.A."/>
            <person name="Grimwood J."/>
            <person name="Kramer R."/>
            <person name="Lindquist E."/>
            <person name="Lucas S."/>
            <person name="Salamov A."/>
            <person name="McFadden G.I."/>
            <person name="Lane C.E."/>
            <person name="Keeling P.J."/>
            <person name="Gray M.W."/>
            <person name="Grigoriev I.V."/>
            <person name="Archibald J.M."/>
        </authorList>
    </citation>
    <scope>NUCLEOTIDE SEQUENCE</scope>
    <source>
        <strain evidence="5 7">CCMP2712</strain>
    </source>
</reference>
<feature type="transmembrane region" description="Helical" evidence="3">
    <location>
        <begin position="295"/>
        <end position="318"/>
    </location>
</feature>
<dbReference type="SUPFAM" id="SSF57850">
    <property type="entry name" value="RING/U-box"/>
    <property type="match status" value="1"/>
</dbReference>
<keyword evidence="1" id="KW-0863">Zinc-finger</keyword>
<gene>
    <name evidence="5" type="ORF">GUITHDRAFT_135998</name>
</gene>
<protein>
    <recommendedName>
        <fullName evidence="4">RING-type domain-containing protein</fullName>
    </recommendedName>
</protein>
<feature type="compositionally biased region" description="Polar residues" evidence="2">
    <location>
        <begin position="254"/>
        <end position="268"/>
    </location>
</feature>
<dbReference type="GeneID" id="17306040"/>
<dbReference type="GO" id="GO:0061630">
    <property type="term" value="F:ubiquitin protein ligase activity"/>
    <property type="evidence" value="ECO:0007669"/>
    <property type="project" value="UniProtKB-EC"/>
</dbReference>
<accession>L1JMB8</accession>
<feature type="compositionally biased region" description="Basic and acidic residues" evidence="2">
    <location>
        <begin position="439"/>
        <end position="449"/>
    </location>
</feature>
<feature type="region of interest" description="Disordered" evidence="2">
    <location>
        <begin position="221"/>
        <end position="286"/>
    </location>
</feature>
<keyword evidence="7" id="KW-1185">Reference proteome</keyword>
<keyword evidence="3" id="KW-1133">Transmembrane helix</keyword>
<dbReference type="AlphaFoldDB" id="L1JMB8"/>
<keyword evidence="3" id="KW-0472">Membrane</keyword>
<keyword evidence="1" id="KW-0862">Zinc</keyword>
<dbReference type="eggNOG" id="KOG4172">
    <property type="taxonomic scope" value="Eukaryota"/>
</dbReference>
<dbReference type="InterPro" id="IPR045194">
    <property type="entry name" value="MGRN1/RNF157-like"/>
</dbReference>
<evidence type="ECO:0000256" key="2">
    <source>
        <dbReference type="SAM" id="MobiDB-lite"/>
    </source>
</evidence>
<evidence type="ECO:0000313" key="5">
    <source>
        <dbReference type="EMBL" id="EKX49310.1"/>
    </source>
</evidence>
<dbReference type="HOGENOM" id="CLU_465001_0_0_1"/>
<feature type="region of interest" description="Disordered" evidence="2">
    <location>
        <begin position="409"/>
        <end position="461"/>
    </location>
</feature>
<dbReference type="GO" id="GO:0016567">
    <property type="term" value="P:protein ubiquitination"/>
    <property type="evidence" value="ECO:0007669"/>
    <property type="project" value="TreeGrafter"/>
</dbReference>
<feature type="domain" description="RING-type" evidence="4">
    <location>
        <begin position="538"/>
        <end position="577"/>
    </location>
</feature>
<sequence>MALLGVRTNLAGADSFAPRLLNISWMDKSATCRGACTRSSCGSGSRCEDLSCAAQPMLSALVTDNSWSGQEASGVKYVGVRIASPMAIRDGAQSNFYSNDMVDLNYFKIASLSFPGWLIVGRSSFGDTVQFPANFDGYSEPGTWSLDSVLLQDNAGNTALLSREALQALGVQMSIQVKTLEISRCEGTCSQSPNSCRLFRNSPSCGDLIDRQYCAVEGQQTVRTTAPPPPPASIVPAPAMPLTTPNPAGGVGEYNTTNAGTEPGTTPLSHPAGSPGTAAPSEPQNTTGGFSSSSLWIWLTSLIMIVVMVSVLFGYLYARGYVRSTERLDAGRTSRILEIFRSHGATESGVSPSTFLREHERMSEDDVMAFASQTDHRSRNQQDPFDIENLDWVTLQSILHMSSLQQVELPHVPPPLPQEPPASLSRGWRSSGRSLQARHQGEQHEDEASRTWAPGDSVPSLLSGRPMTMGGRARMSAPVIQRSSSSGMMSPSEARRHARRMRRLSSLNELYSSSKDADACPPLSGLLPGSVSIADSECCICMDAPVQIRLFPCGHACLCKKCGKQILEMSQNCPLCRSRVDGLLPIV</sequence>
<evidence type="ECO:0000256" key="3">
    <source>
        <dbReference type="SAM" id="Phobius"/>
    </source>
</evidence>
<dbReference type="Gene3D" id="3.30.40.10">
    <property type="entry name" value="Zinc/RING finger domain, C3HC4 (zinc finger)"/>
    <property type="match status" value="1"/>
</dbReference>
<dbReference type="InterPro" id="IPR001841">
    <property type="entry name" value="Znf_RING"/>
</dbReference>
<dbReference type="OrthoDB" id="6078042at2759"/>
<dbReference type="STRING" id="905079.L1JMB8"/>
<organism evidence="5">
    <name type="scientific">Guillardia theta (strain CCMP2712)</name>
    <name type="common">Cryptophyte</name>
    <dbReference type="NCBI Taxonomy" id="905079"/>
    <lineage>
        <taxon>Eukaryota</taxon>
        <taxon>Cryptophyceae</taxon>
        <taxon>Pyrenomonadales</taxon>
        <taxon>Geminigeraceae</taxon>
        <taxon>Guillardia</taxon>
    </lineage>
</organism>
<dbReference type="KEGG" id="gtt:GUITHDRAFT_135998"/>
<dbReference type="InterPro" id="IPR013083">
    <property type="entry name" value="Znf_RING/FYVE/PHD"/>
</dbReference>
<evidence type="ECO:0000256" key="1">
    <source>
        <dbReference type="PROSITE-ProRule" id="PRU00175"/>
    </source>
</evidence>
<name>L1JMB8_GUITC</name>
<dbReference type="RefSeq" id="XP_005836290.1">
    <property type="nucleotide sequence ID" value="XM_005836233.1"/>
</dbReference>
<feature type="compositionally biased region" description="Low complexity" evidence="2">
    <location>
        <begin position="421"/>
        <end position="435"/>
    </location>
</feature>
<dbReference type="GO" id="GO:0008270">
    <property type="term" value="F:zinc ion binding"/>
    <property type="evidence" value="ECO:0007669"/>
    <property type="project" value="UniProtKB-KW"/>
</dbReference>
<evidence type="ECO:0000313" key="7">
    <source>
        <dbReference type="Proteomes" id="UP000011087"/>
    </source>
</evidence>
<dbReference type="Pfam" id="PF13920">
    <property type="entry name" value="zf-C3HC4_3"/>
    <property type="match status" value="1"/>
</dbReference>
<reference evidence="7" key="2">
    <citation type="submission" date="2012-11" db="EMBL/GenBank/DDBJ databases">
        <authorList>
            <person name="Kuo A."/>
            <person name="Curtis B.A."/>
            <person name="Tanifuji G."/>
            <person name="Burki F."/>
            <person name="Gruber A."/>
            <person name="Irimia M."/>
            <person name="Maruyama S."/>
            <person name="Arias M.C."/>
            <person name="Ball S.G."/>
            <person name="Gile G.H."/>
            <person name="Hirakawa Y."/>
            <person name="Hopkins J.F."/>
            <person name="Rensing S.A."/>
            <person name="Schmutz J."/>
            <person name="Symeonidi A."/>
            <person name="Elias M."/>
            <person name="Eveleigh R.J."/>
            <person name="Herman E.K."/>
            <person name="Klute M.J."/>
            <person name="Nakayama T."/>
            <person name="Obornik M."/>
            <person name="Reyes-Prieto A."/>
            <person name="Armbrust E.V."/>
            <person name="Aves S.J."/>
            <person name="Beiko R.G."/>
            <person name="Coutinho P."/>
            <person name="Dacks J.B."/>
            <person name="Durnford D.G."/>
            <person name="Fast N.M."/>
            <person name="Green B.R."/>
            <person name="Grisdale C."/>
            <person name="Hempe F."/>
            <person name="Henrissat B."/>
            <person name="Hoppner M.P."/>
            <person name="Ishida K.-I."/>
            <person name="Kim E."/>
            <person name="Koreny L."/>
            <person name="Kroth P.G."/>
            <person name="Liu Y."/>
            <person name="Malik S.-B."/>
            <person name="Maier U.G."/>
            <person name="McRose D."/>
            <person name="Mock T."/>
            <person name="Neilson J.A."/>
            <person name="Onodera N.T."/>
            <person name="Poole A.M."/>
            <person name="Pritham E.J."/>
            <person name="Richards T.A."/>
            <person name="Rocap G."/>
            <person name="Roy S.W."/>
            <person name="Sarai C."/>
            <person name="Schaack S."/>
            <person name="Shirato S."/>
            <person name="Slamovits C.H."/>
            <person name="Spencer D.F."/>
            <person name="Suzuki S."/>
            <person name="Worden A.Z."/>
            <person name="Zauner S."/>
            <person name="Barry K."/>
            <person name="Bell C."/>
            <person name="Bharti A.K."/>
            <person name="Crow J.A."/>
            <person name="Grimwood J."/>
            <person name="Kramer R."/>
            <person name="Lindquist E."/>
            <person name="Lucas S."/>
            <person name="Salamov A."/>
            <person name="McFadden G.I."/>
            <person name="Lane C.E."/>
            <person name="Keeling P.J."/>
            <person name="Gray M.W."/>
            <person name="Grigoriev I.V."/>
            <person name="Archibald J.M."/>
        </authorList>
    </citation>
    <scope>NUCLEOTIDE SEQUENCE</scope>
    <source>
        <strain evidence="7">CCMP2712</strain>
    </source>
</reference>
<dbReference type="EMBL" id="JH992982">
    <property type="protein sequence ID" value="EKX49310.1"/>
    <property type="molecule type" value="Genomic_DNA"/>
</dbReference>
<dbReference type="Proteomes" id="UP000011087">
    <property type="component" value="Unassembled WGS sequence"/>
</dbReference>
<dbReference type="PANTHER" id="PTHR22996:SF0">
    <property type="entry name" value="RE60872P-RELATED"/>
    <property type="match status" value="1"/>
</dbReference>
<dbReference type="PaxDb" id="55529-EKX49310"/>
<evidence type="ECO:0000259" key="4">
    <source>
        <dbReference type="PROSITE" id="PS50089"/>
    </source>
</evidence>
<dbReference type="PANTHER" id="PTHR22996">
    <property type="entry name" value="MAHOGUNIN"/>
    <property type="match status" value="1"/>
</dbReference>
<dbReference type="EnsemblProtists" id="EKX49310">
    <property type="protein sequence ID" value="EKX49310"/>
    <property type="gene ID" value="GUITHDRAFT_135998"/>
</dbReference>
<dbReference type="SMART" id="SM00184">
    <property type="entry name" value="RING"/>
    <property type="match status" value="1"/>
</dbReference>
<feature type="compositionally biased region" description="Pro residues" evidence="2">
    <location>
        <begin position="411"/>
        <end position="420"/>
    </location>
</feature>
<keyword evidence="3" id="KW-0812">Transmembrane</keyword>
<proteinExistence type="predicted"/>